<feature type="region of interest" description="Disordered" evidence="1">
    <location>
        <begin position="1"/>
        <end position="20"/>
    </location>
</feature>
<evidence type="ECO:0000313" key="2">
    <source>
        <dbReference type="EMBL" id="GFY53165.1"/>
    </source>
</evidence>
<gene>
    <name evidence="2" type="ORF">TNIN_249401</name>
</gene>
<dbReference type="Proteomes" id="UP000886998">
    <property type="component" value="Unassembled WGS sequence"/>
</dbReference>
<proteinExistence type="predicted"/>
<organism evidence="2 3">
    <name type="scientific">Trichonephila inaurata madagascariensis</name>
    <dbReference type="NCBI Taxonomy" id="2747483"/>
    <lineage>
        <taxon>Eukaryota</taxon>
        <taxon>Metazoa</taxon>
        <taxon>Ecdysozoa</taxon>
        <taxon>Arthropoda</taxon>
        <taxon>Chelicerata</taxon>
        <taxon>Arachnida</taxon>
        <taxon>Araneae</taxon>
        <taxon>Araneomorphae</taxon>
        <taxon>Entelegynae</taxon>
        <taxon>Araneoidea</taxon>
        <taxon>Nephilidae</taxon>
        <taxon>Trichonephila</taxon>
        <taxon>Trichonephila inaurata</taxon>
    </lineage>
</organism>
<evidence type="ECO:0000256" key="1">
    <source>
        <dbReference type="SAM" id="MobiDB-lite"/>
    </source>
</evidence>
<comment type="caution">
    <text evidence="2">The sequence shown here is derived from an EMBL/GenBank/DDBJ whole genome shotgun (WGS) entry which is preliminary data.</text>
</comment>
<dbReference type="AlphaFoldDB" id="A0A8X6XGG1"/>
<dbReference type="EMBL" id="BMAV01009131">
    <property type="protein sequence ID" value="GFY53165.1"/>
    <property type="molecule type" value="Genomic_DNA"/>
</dbReference>
<sequence>MSFQPDHGHQGNVDEDFAQQLRPSDPRTLFTWGTTQSRKVSFYPPSAVEYLKLSTYFSSHFGASPPHRLRTRSRMCMGHSNLHAQSLYGTQKGRKPVETSVEVNC</sequence>
<name>A0A8X6XGG1_9ARAC</name>
<keyword evidence="3" id="KW-1185">Reference proteome</keyword>
<protein>
    <submittedName>
        <fullName evidence="2">Uncharacterized protein</fullName>
    </submittedName>
</protein>
<reference evidence="2" key="1">
    <citation type="submission" date="2020-08" db="EMBL/GenBank/DDBJ databases">
        <title>Multicomponent nature underlies the extraordinary mechanical properties of spider dragline silk.</title>
        <authorList>
            <person name="Kono N."/>
            <person name="Nakamura H."/>
            <person name="Mori M."/>
            <person name="Yoshida Y."/>
            <person name="Ohtoshi R."/>
            <person name="Malay A.D."/>
            <person name="Moran D.A.P."/>
            <person name="Tomita M."/>
            <person name="Numata K."/>
            <person name="Arakawa K."/>
        </authorList>
    </citation>
    <scope>NUCLEOTIDE SEQUENCE</scope>
</reference>
<evidence type="ECO:0000313" key="3">
    <source>
        <dbReference type="Proteomes" id="UP000886998"/>
    </source>
</evidence>
<accession>A0A8X6XGG1</accession>